<keyword evidence="2" id="KW-0217">Developmental protein</keyword>
<dbReference type="SUPFAM" id="SSF46689">
    <property type="entry name" value="Homeodomain-like"/>
    <property type="match status" value="1"/>
</dbReference>
<evidence type="ECO:0000259" key="12">
    <source>
        <dbReference type="PROSITE" id="PS50071"/>
    </source>
</evidence>
<keyword evidence="14" id="KW-1185">Reference proteome</keyword>
<evidence type="ECO:0000256" key="8">
    <source>
        <dbReference type="ARBA" id="ARBA00024040"/>
    </source>
</evidence>
<dbReference type="GO" id="GO:0005634">
    <property type="term" value="C:nucleus"/>
    <property type="evidence" value="ECO:0007669"/>
    <property type="project" value="UniProtKB-SubCell"/>
</dbReference>
<keyword evidence="3" id="KW-0805">Transcription regulation</keyword>
<accession>A0ABD3AIJ7</accession>
<sequence>MENHESISGGAAAGGASRWNPTKEQIDMLESLYKQGLRTPSAEQIQQITNRLRAFGHIEGKNVFYWFQNHKARQRQKQKQDHASVFNRFLHKTSFVPPCPNNVICSPFYMPYPEMGLTHQQQPKVLLPRNFKRRPTLPEKLEKSKLCGSRALYDQANREYISTLINPCGKANQETLDLFPLHPTGNLQSRSTEAEIALANSTSNIIPSTSSAFKTIGNDQGEGASNGHPFFDFFCGNSSCNGH</sequence>
<dbReference type="SMART" id="SM00389">
    <property type="entry name" value="HOX"/>
    <property type="match status" value="1"/>
</dbReference>
<reference evidence="13 14" key="1">
    <citation type="submission" date="2024-11" db="EMBL/GenBank/DDBJ databases">
        <title>A near-complete genome assembly of Cinchona calisaya.</title>
        <authorList>
            <person name="Lian D.C."/>
            <person name="Zhao X.W."/>
            <person name="Wei L."/>
        </authorList>
    </citation>
    <scope>NUCLEOTIDE SEQUENCE [LARGE SCALE GENOMIC DNA]</scope>
    <source>
        <tissue evidence="13">Nenye</tissue>
    </source>
</reference>
<name>A0ABD3AIJ7_9GENT</name>
<evidence type="ECO:0000256" key="3">
    <source>
        <dbReference type="ARBA" id="ARBA00023015"/>
    </source>
</evidence>
<comment type="subcellular location">
    <subcellularLocation>
        <location evidence="1 9 10">Nucleus</location>
    </subcellularLocation>
</comment>
<evidence type="ECO:0000256" key="10">
    <source>
        <dbReference type="RuleBase" id="RU000682"/>
    </source>
</evidence>
<dbReference type="EMBL" id="JBJUIK010000004">
    <property type="protein sequence ID" value="KAL3530733.1"/>
    <property type="molecule type" value="Genomic_DNA"/>
</dbReference>
<feature type="region of interest" description="Disordered" evidence="11">
    <location>
        <begin position="1"/>
        <end position="20"/>
    </location>
</feature>
<dbReference type="CDD" id="cd00086">
    <property type="entry name" value="homeodomain"/>
    <property type="match status" value="1"/>
</dbReference>
<dbReference type="PANTHER" id="PTHR45940:SF6">
    <property type="entry name" value="WUSCHEL-RELATED HOMEOBOX 2"/>
    <property type="match status" value="1"/>
</dbReference>
<evidence type="ECO:0000256" key="7">
    <source>
        <dbReference type="ARBA" id="ARBA00023242"/>
    </source>
</evidence>
<dbReference type="GO" id="GO:0003677">
    <property type="term" value="F:DNA binding"/>
    <property type="evidence" value="ECO:0007669"/>
    <property type="project" value="UniProtKB-UniRule"/>
</dbReference>
<proteinExistence type="inferred from homology"/>
<evidence type="ECO:0000256" key="1">
    <source>
        <dbReference type="ARBA" id="ARBA00004123"/>
    </source>
</evidence>
<comment type="caution">
    <text evidence="13">The sequence shown here is derived from an EMBL/GenBank/DDBJ whole genome shotgun (WGS) entry which is preliminary data.</text>
</comment>
<dbReference type="InterPro" id="IPR044555">
    <property type="entry name" value="WUSCHEL-like"/>
</dbReference>
<gene>
    <name evidence="13" type="ORF">ACH5RR_010055</name>
</gene>
<keyword evidence="7 9" id="KW-0539">Nucleus</keyword>
<dbReference type="InterPro" id="IPR009057">
    <property type="entry name" value="Homeodomain-like_sf"/>
</dbReference>
<evidence type="ECO:0000256" key="4">
    <source>
        <dbReference type="ARBA" id="ARBA00023125"/>
    </source>
</evidence>
<keyword evidence="5 9" id="KW-0371">Homeobox</keyword>
<evidence type="ECO:0000256" key="6">
    <source>
        <dbReference type="ARBA" id="ARBA00023163"/>
    </source>
</evidence>
<dbReference type="PANTHER" id="PTHR45940">
    <property type="entry name" value="WUSCHEL-RELATED HOMEOBOX 1-RELATED"/>
    <property type="match status" value="1"/>
</dbReference>
<evidence type="ECO:0000256" key="9">
    <source>
        <dbReference type="PROSITE-ProRule" id="PRU00108"/>
    </source>
</evidence>
<evidence type="ECO:0000256" key="2">
    <source>
        <dbReference type="ARBA" id="ARBA00022473"/>
    </source>
</evidence>
<evidence type="ECO:0000313" key="13">
    <source>
        <dbReference type="EMBL" id="KAL3530733.1"/>
    </source>
</evidence>
<dbReference type="PROSITE" id="PS50071">
    <property type="entry name" value="HOMEOBOX_2"/>
    <property type="match status" value="1"/>
</dbReference>
<comment type="similarity">
    <text evidence="8">Belongs to the WUS homeobox family.</text>
</comment>
<feature type="domain" description="Homeobox" evidence="12">
    <location>
        <begin position="12"/>
        <end position="77"/>
    </location>
</feature>
<evidence type="ECO:0000256" key="5">
    <source>
        <dbReference type="ARBA" id="ARBA00023155"/>
    </source>
</evidence>
<feature type="DNA-binding region" description="Homeobox" evidence="9">
    <location>
        <begin position="14"/>
        <end position="78"/>
    </location>
</feature>
<dbReference type="Proteomes" id="UP001630127">
    <property type="component" value="Unassembled WGS sequence"/>
</dbReference>
<evidence type="ECO:0000313" key="14">
    <source>
        <dbReference type="Proteomes" id="UP001630127"/>
    </source>
</evidence>
<dbReference type="GO" id="GO:0099402">
    <property type="term" value="P:plant organ development"/>
    <property type="evidence" value="ECO:0007669"/>
    <property type="project" value="UniProtKB-ARBA"/>
</dbReference>
<evidence type="ECO:0000256" key="11">
    <source>
        <dbReference type="SAM" id="MobiDB-lite"/>
    </source>
</evidence>
<keyword evidence="6" id="KW-0804">Transcription</keyword>
<keyword evidence="4 9" id="KW-0238">DNA-binding</keyword>
<organism evidence="13 14">
    <name type="scientific">Cinchona calisaya</name>
    <dbReference type="NCBI Taxonomy" id="153742"/>
    <lineage>
        <taxon>Eukaryota</taxon>
        <taxon>Viridiplantae</taxon>
        <taxon>Streptophyta</taxon>
        <taxon>Embryophyta</taxon>
        <taxon>Tracheophyta</taxon>
        <taxon>Spermatophyta</taxon>
        <taxon>Magnoliopsida</taxon>
        <taxon>eudicotyledons</taxon>
        <taxon>Gunneridae</taxon>
        <taxon>Pentapetalae</taxon>
        <taxon>asterids</taxon>
        <taxon>lamiids</taxon>
        <taxon>Gentianales</taxon>
        <taxon>Rubiaceae</taxon>
        <taxon>Cinchonoideae</taxon>
        <taxon>Cinchoneae</taxon>
        <taxon>Cinchona</taxon>
    </lineage>
</organism>
<dbReference type="AlphaFoldDB" id="A0ABD3AIJ7"/>
<dbReference type="Gene3D" id="1.10.10.60">
    <property type="entry name" value="Homeodomain-like"/>
    <property type="match status" value="1"/>
</dbReference>
<dbReference type="InterPro" id="IPR001356">
    <property type="entry name" value="HD"/>
</dbReference>
<dbReference type="FunFam" id="1.10.10.60:FF:000146">
    <property type="entry name" value="WUSCHEL-related homeobox 4"/>
    <property type="match status" value="1"/>
</dbReference>
<dbReference type="Pfam" id="PF00046">
    <property type="entry name" value="Homeodomain"/>
    <property type="match status" value="1"/>
</dbReference>
<protein>
    <recommendedName>
        <fullName evidence="12">Homeobox domain-containing protein</fullName>
    </recommendedName>
</protein>